<keyword evidence="1 5" id="KW-0479">Metal-binding</keyword>
<dbReference type="EMBL" id="JXLN01011544">
    <property type="protein sequence ID" value="KPM07383.1"/>
    <property type="molecule type" value="Genomic_DNA"/>
</dbReference>
<name>A0A132A8T3_SARSC</name>
<dbReference type="GO" id="GO:0008270">
    <property type="term" value="F:zinc ion binding"/>
    <property type="evidence" value="ECO:0007669"/>
    <property type="project" value="UniProtKB-UniRule"/>
</dbReference>
<keyword evidence="5" id="KW-0833">Ubl conjugation pathway</keyword>
<evidence type="ECO:0000256" key="2">
    <source>
        <dbReference type="ARBA" id="ARBA00022771"/>
    </source>
</evidence>
<dbReference type="InterPro" id="IPR018123">
    <property type="entry name" value="WWE-dom_subgr"/>
</dbReference>
<keyword evidence="5" id="KW-0963">Cytoplasm</keyword>
<dbReference type="SMART" id="SM00678">
    <property type="entry name" value="WWE"/>
    <property type="match status" value="1"/>
</dbReference>
<dbReference type="InterPro" id="IPR033509">
    <property type="entry name" value="RNF146"/>
</dbReference>
<sequence>MEQNRLDPCSICLQPQPINPFKLPCDHIFCFLCAKGAVLTTSRCPLCRHSVSIRIFNNPTLLNSAANVEIATFDENYHWYYEGIEGWWLYDSNTSIEIEQNYQNGKDSCEVLIAGSIYIIDFHRMIQYRKDLANAKIRRIKRDREENQINTHIKGVAGIRLTSPS</sequence>
<comment type="catalytic activity">
    <reaction evidence="5">
        <text>S-ubiquitinyl-[E2 ubiquitin-conjugating enzyme]-L-cysteine + [acceptor protein]-L-lysine = [E2 ubiquitin-conjugating enzyme]-L-cysteine + N(6)-ubiquitinyl-[acceptor protein]-L-lysine.</text>
        <dbReference type="EC" id="2.3.2.27"/>
    </reaction>
</comment>
<comment type="subcellular location">
    <subcellularLocation>
        <location evidence="5">Cytoplasm</location>
        <location evidence="5">Cytosol</location>
    </subcellularLocation>
</comment>
<dbReference type="Proteomes" id="UP000616769">
    <property type="component" value="Unassembled WGS sequence"/>
</dbReference>
<dbReference type="InterPro" id="IPR004170">
    <property type="entry name" value="WWE_dom"/>
</dbReference>
<reference evidence="11" key="2">
    <citation type="journal article" date="2020" name="PLoS Negl. Trop. Dis.">
        <title>High-quality nuclear genome for Sarcoptes scabiei-A critical resource for a neglected parasite.</title>
        <authorList>
            <person name="Korhonen P.K."/>
            <person name="Gasser R.B."/>
            <person name="Ma G."/>
            <person name="Wang T."/>
            <person name="Stroehlein A.J."/>
            <person name="Young N.D."/>
            <person name="Ang C.S."/>
            <person name="Fernando D.D."/>
            <person name="Lu H.C."/>
            <person name="Taylor S."/>
            <person name="Reynolds S.L."/>
            <person name="Mofiz E."/>
            <person name="Najaraj S.H."/>
            <person name="Gowda H."/>
            <person name="Madugundu A."/>
            <person name="Renuse S."/>
            <person name="Holt D."/>
            <person name="Pandey A."/>
            <person name="Papenfuss A.T."/>
            <person name="Fischer K."/>
        </authorList>
    </citation>
    <scope>NUCLEOTIDE SEQUENCE [LARGE SCALE GENOMIC DNA]</scope>
</reference>
<dbReference type="InterPro" id="IPR013083">
    <property type="entry name" value="Znf_RING/FYVE/PHD"/>
</dbReference>
<organism evidence="9 12">
    <name type="scientific">Sarcoptes scabiei</name>
    <name type="common">Itch mite</name>
    <name type="synonym">Acarus scabiei</name>
    <dbReference type="NCBI Taxonomy" id="52283"/>
    <lineage>
        <taxon>Eukaryota</taxon>
        <taxon>Metazoa</taxon>
        <taxon>Ecdysozoa</taxon>
        <taxon>Arthropoda</taxon>
        <taxon>Chelicerata</taxon>
        <taxon>Arachnida</taxon>
        <taxon>Acari</taxon>
        <taxon>Acariformes</taxon>
        <taxon>Sarcoptiformes</taxon>
        <taxon>Astigmata</taxon>
        <taxon>Psoroptidia</taxon>
        <taxon>Sarcoptoidea</taxon>
        <taxon>Sarcoptidae</taxon>
        <taxon>Sarcoptinae</taxon>
        <taxon>Sarcoptes</taxon>
    </lineage>
</organism>
<evidence type="ECO:0000313" key="9">
    <source>
        <dbReference type="EMBL" id="KPM07383.1"/>
    </source>
</evidence>
<dbReference type="SUPFAM" id="SSF57850">
    <property type="entry name" value="RING/U-box"/>
    <property type="match status" value="1"/>
</dbReference>
<dbReference type="PROSITE" id="PS00518">
    <property type="entry name" value="ZF_RING_1"/>
    <property type="match status" value="1"/>
</dbReference>
<keyword evidence="5" id="KW-0808">Transferase</keyword>
<feature type="domain" description="WWE" evidence="7">
    <location>
        <begin position="63"/>
        <end position="142"/>
    </location>
</feature>
<dbReference type="GO" id="GO:0005829">
    <property type="term" value="C:cytosol"/>
    <property type="evidence" value="ECO:0007669"/>
    <property type="project" value="UniProtKB-SubCell"/>
</dbReference>
<dbReference type="InterPro" id="IPR001841">
    <property type="entry name" value="Znf_RING"/>
</dbReference>
<dbReference type="AlphaFoldDB" id="A0A132A8T3"/>
<dbReference type="PROSITE" id="PS50918">
    <property type="entry name" value="WWE"/>
    <property type="match status" value="1"/>
</dbReference>
<dbReference type="GO" id="GO:0016055">
    <property type="term" value="P:Wnt signaling pathway"/>
    <property type="evidence" value="ECO:0007669"/>
    <property type="project" value="InterPro"/>
</dbReference>
<dbReference type="Pfam" id="PF13639">
    <property type="entry name" value="zf-RING_2"/>
    <property type="match status" value="1"/>
</dbReference>
<comment type="function">
    <text evidence="5">E3 ubiquitin-protein ligase that specifically binds poly-ADP-ribosylated proteins and mediates their ubiquitination and subsequent degradation.</text>
</comment>
<dbReference type="PROSITE" id="PS50089">
    <property type="entry name" value="ZF_RING_2"/>
    <property type="match status" value="1"/>
</dbReference>
<dbReference type="InterPro" id="IPR017907">
    <property type="entry name" value="Znf_RING_CS"/>
</dbReference>
<dbReference type="Gene3D" id="3.30.720.50">
    <property type="match status" value="1"/>
</dbReference>
<comment type="pathway">
    <text evidence="5">Protein modification; protein ubiquitination.</text>
</comment>
<dbReference type="EMBL" id="WVUK01000056">
    <property type="protein sequence ID" value="KAF7492375.1"/>
    <property type="molecule type" value="Genomic_DNA"/>
</dbReference>
<dbReference type="EC" id="2.3.2.27" evidence="5"/>
<evidence type="ECO:0000256" key="5">
    <source>
        <dbReference type="RuleBase" id="RU367115"/>
    </source>
</evidence>
<dbReference type="GO" id="GO:0005634">
    <property type="term" value="C:nucleus"/>
    <property type="evidence" value="ECO:0007669"/>
    <property type="project" value="TreeGrafter"/>
</dbReference>
<evidence type="ECO:0000256" key="4">
    <source>
        <dbReference type="PROSITE-ProRule" id="PRU00175"/>
    </source>
</evidence>
<dbReference type="GO" id="GO:0006511">
    <property type="term" value="P:ubiquitin-dependent protein catabolic process"/>
    <property type="evidence" value="ECO:0007669"/>
    <property type="project" value="UniProtKB-UniRule"/>
</dbReference>
<keyword evidence="3 5" id="KW-0862">Zinc</keyword>
<evidence type="ECO:0000313" key="8">
    <source>
        <dbReference type="EMBL" id="KAF7492375.1"/>
    </source>
</evidence>
<feature type="domain" description="RING-type" evidence="6">
    <location>
        <begin position="9"/>
        <end position="48"/>
    </location>
</feature>
<evidence type="ECO:0000313" key="11">
    <source>
        <dbReference type="Proteomes" id="UP000070412"/>
    </source>
</evidence>
<dbReference type="SUPFAM" id="SSF117839">
    <property type="entry name" value="WWE domain"/>
    <property type="match status" value="1"/>
</dbReference>
<dbReference type="UniPathway" id="UPA00143"/>
<evidence type="ECO:0000256" key="3">
    <source>
        <dbReference type="ARBA" id="ARBA00022833"/>
    </source>
</evidence>
<dbReference type="Pfam" id="PF02825">
    <property type="entry name" value="WWE"/>
    <property type="match status" value="1"/>
</dbReference>
<reference evidence="10" key="4">
    <citation type="submission" date="2022-06" db="UniProtKB">
        <authorList>
            <consortium name="EnsemblMetazoa"/>
        </authorList>
    </citation>
    <scope>IDENTIFICATION</scope>
</reference>
<dbReference type="InterPro" id="IPR037197">
    <property type="entry name" value="WWE_dom_sf"/>
</dbReference>
<keyword evidence="2 4" id="KW-0863">Zinc-finger</keyword>
<evidence type="ECO:0000256" key="1">
    <source>
        <dbReference type="ARBA" id="ARBA00022723"/>
    </source>
</evidence>
<comment type="PTM">
    <text evidence="5">Ubiquitinated; autoubiquitinated.</text>
</comment>
<gene>
    <name evidence="9" type="ORF">QR98_0058750</name>
    <name evidence="8" type="ORF">SSS_3406</name>
</gene>
<protein>
    <recommendedName>
        <fullName evidence="5">E3 ubiquitin-protein ligase</fullName>
        <ecNumber evidence="5">2.3.2.27</ecNumber>
    </recommendedName>
</protein>
<dbReference type="PANTHER" id="PTHR13417">
    <property type="entry name" value="E3 UBIQUITIN-PROTEIN LIGASE RNF146"/>
    <property type="match status" value="1"/>
</dbReference>
<evidence type="ECO:0000259" key="7">
    <source>
        <dbReference type="PROSITE" id="PS50918"/>
    </source>
</evidence>
<dbReference type="GO" id="GO:0051865">
    <property type="term" value="P:protein autoubiquitination"/>
    <property type="evidence" value="ECO:0007669"/>
    <property type="project" value="UniProtKB-UniRule"/>
</dbReference>
<keyword evidence="11" id="KW-1185">Reference proteome</keyword>
<dbReference type="EnsemblMetazoa" id="SSS_3406s_mrna">
    <property type="protein sequence ID" value="KAF7492375.1"/>
    <property type="gene ID" value="SSS_3406"/>
</dbReference>
<reference evidence="8" key="3">
    <citation type="submission" date="2020-01" db="EMBL/GenBank/DDBJ databases">
        <authorList>
            <person name="Korhonen P.K.K."/>
            <person name="Guangxu M.G."/>
            <person name="Wang T.W."/>
            <person name="Stroehlein A.J.S."/>
            <person name="Young N.D."/>
            <person name="Ang C.-S.A."/>
            <person name="Fernando D.W.F."/>
            <person name="Lu H.L."/>
            <person name="Taylor S.T."/>
            <person name="Ehtesham M.E.M."/>
            <person name="Najaraj S.H.N."/>
            <person name="Harsha G.H.G."/>
            <person name="Madugundu A.M."/>
            <person name="Renuse S.R."/>
            <person name="Holt D.H."/>
            <person name="Pandey A.P."/>
            <person name="Papenfuss A.P."/>
            <person name="Gasser R.B.G."/>
            <person name="Fischer K.F."/>
        </authorList>
    </citation>
    <scope>NUCLEOTIDE SEQUENCE</scope>
    <source>
        <strain evidence="8">SSS_KF_BRIS2020</strain>
    </source>
</reference>
<evidence type="ECO:0000313" key="10">
    <source>
        <dbReference type="EnsemblMetazoa" id="KAF7492375.1"/>
    </source>
</evidence>
<dbReference type="Gene3D" id="3.30.40.10">
    <property type="entry name" value="Zinc/RING finger domain, C3HC4 (zinc finger)"/>
    <property type="match status" value="1"/>
</dbReference>
<evidence type="ECO:0000259" key="6">
    <source>
        <dbReference type="PROSITE" id="PS50089"/>
    </source>
</evidence>
<accession>A0A132A8T3</accession>
<dbReference type="Proteomes" id="UP000070412">
    <property type="component" value="Unassembled WGS sequence"/>
</dbReference>
<dbReference type="OrthoDB" id="10065815at2759"/>
<dbReference type="SMART" id="SM00184">
    <property type="entry name" value="RING"/>
    <property type="match status" value="1"/>
</dbReference>
<dbReference type="GO" id="GO:0072572">
    <property type="term" value="F:poly-ADP-D-ribose binding"/>
    <property type="evidence" value="ECO:0007669"/>
    <property type="project" value="UniProtKB-UniRule"/>
</dbReference>
<dbReference type="PANTHER" id="PTHR13417:SF2">
    <property type="entry name" value="E3 UBIQUITIN-PROTEIN LIGASE RNF146"/>
    <property type="match status" value="1"/>
</dbReference>
<reference evidence="9 12" key="1">
    <citation type="journal article" date="2015" name="Parasit. Vectors">
        <title>Draft genome of the scabies mite.</title>
        <authorList>
            <person name="Rider S.D.Jr."/>
            <person name="Morgan M.S."/>
            <person name="Arlian L.G."/>
        </authorList>
    </citation>
    <scope>NUCLEOTIDE SEQUENCE [LARGE SCALE GENOMIC DNA]</scope>
    <source>
        <strain evidence="9">Arlian Lab</strain>
    </source>
</reference>
<comment type="domain">
    <text evidence="5">The WWE domain mediates non-covalent poly(ADP-ribose)-binding.</text>
</comment>
<dbReference type="VEuPathDB" id="VectorBase:SSCA001177"/>
<evidence type="ECO:0000313" key="12">
    <source>
        <dbReference type="Proteomes" id="UP000616769"/>
    </source>
</evidence>
<dbReference type="GO" id="GO:0061630">
    <property type="term" value="F:ubiquitin protein ligase activity"/>
    <property type="evidence" value="ECO:0007669"/>
    <property type="project" value="UniProtKB-UniRule"/>
</dbReference>
<proteinExistence type="predicted"/>